<dbReference type="EMBL" id="JBHUMZ010000019">
    <property type="protein sequence ID" value="MFD2638795.1"/>
    <property type="molecule type" value="Genomic_DNA"/>
</dbReference>
<keyword evidence="2 4" id="KW-0012">Acyltransferase</keyword>
<sequence length="289" mass="33282">MNIRPVTQQEYEFINELCELSYHKPSQWIGYPRVESVDVLKAEVSEYNNTVDNCVKVIEHQLKPIGFTGYLHEVGDDEAYIIGPVFLETYHTIKNVKEILTKLQMESPFNLLRITTPSNNTVTNAAIDGLCWKQTSQQLEMVYELNQYESSDHHLDVKPIEDQLIPDVATLFENVFNWHESQNQLKHYLNEFGMDAACIFEGEKLKGAILWDAVEETNFVRLEDVAVVPEARRQGIATKLIEHVIQDASSQSKEDIFLAVDLDHVNAIKLYEKIGFKRNMINVSYEIKS</sequence>
<dbReference type="Proteomes" id="UP001597452">
    <property type="component" value="Unassembled WGS sequence"/>
</dbReference>
<dbReference type="Gene3D" id="3.40.630.30">
    <property type="match status" value="1"/>
</dbReference>
<proteinExistence type="predicted"/>
<evidence type="ECO:0000313" key="5">
    <source>
        <dbReference type="Proteomes" id="UP001597452"/>
    </source>
</evidence>
<dbReference type="InterPro" id="IPR000182">
    <property type="entry name" value="GNAT_dom"/>
</dbReference>
<dbReference type="PANTHER" id="PTHR43420">
    <property type="entry name" value="ACETYLTRANSFERASE"/>
    <property type="match status" value="1"/>
</dbReference>
<evidence type="ECO:0000313" key="4">
    <source>
        <dbReference type="EMBL" id="MFD2638795.1"/>
    </source>
</evidence>
<dbReference type="GO" id="GO:0016746">
    <property type="term" value="F:acyltransferase activity"/>
    <property type="evidence" value="ECO:0007669"/>
    <property type="project" value="UniProtKB-KW"/>
</dbReference>
<evidence type="ECO:0000256" key="2">
    <source>
        <dbReference type="ARBA" id="ARBA00023315"/>
    </source>
</evidence>
<keyword evidence="5" id="KW-1185">Reference proteome</keyword>
<keyword evidence="1 4" id="KW-0808">Transferase</keyword>
<dbReference type="CDD" id="cd04301">
    <property type="entry name" value="NAT_SF"/>
    <property type="match status" value="1"/>
</dbReference>
<gene>
    <name evidence="4" type="ORF">ACFSW4_07970</name>
</gene>
<reference evidence="5" key="1">
    <citation type="journal article" date="2019" name="Int. J. Syst. Evol. Microbiol.">
        <title>The Global Catalogue of Microorganisms (GCM) 10K type strain sequencing project: providing services to taxonomists for standard genome sequencing and annotation.</title>
        <authorList>
            <consortium name="The Broad Institute Genomics Platform"/>
            <consortium name="The Broad Institute Genome Sequencing Center for Infectious Disease"/>
            <person name="Wu L."/>
            <person name="Ma J."/>
        </authorList>
    </citation>
    <scope>NUCLEOTIDE SEQUENCE [LARGE SCALE GENOMIC DNA]</scope>
    <source>
        <strain evidence="5">TISTR 1571</strain>
    </source>
</reference>
<organism evidence="4 5">
    <name type="scientific">Piscibacillus salipiscarius</name>
    <dbReference type="NCBI Taxonomy" id="299480"/>
    <lineage>
        <taxon>Bacteria</taxon>
        <taxon>Bacillati</taxon>
        <taxon>Bacillota</taxon>
        <taxon>Bacilli</taxon>
        <taxon>Bacillales</taxon>
        <taxon>Bacillaceae</taxon>
        <taxon>Piscibacillus</taxon>
    </lineage>
</organism>
<accession>A0ABW5QAP1</accession>
<dbReference type="PANTHER" id="PTHR43420:SF44">
    <property type="entry name" value="ACETYLTRANSFERASE YPEA"/>
    <property type="match status" value="1"/>
</dbReference>
<dbReference type="Pfam" id="PF00583">
    <property type="entry name" value="Acetyltransf_1"/>
    <property type="match status" value="1"/>
</dbReference>
<feature type="domain" description="N-acetyltransferase" evidence="3">
    <location>
        <begin position="155"/>
        <end position="289"/>
    </location>
</feature>
<dbReference type="InterPro" id="IPR050680">
    <property type="entry name" value="YpeA/RimI_acetyltransf"/>
</dbReference>
<dbReference type="RefSeq" id="WP_377328549.1">
    <property type="nucleotide sequence ID" value="NZ_JBHUMZ010000019.1"/>
</dbReference>
<dbReference type="InterPro" id="IPR016181">
    <property type="entry name" value="Acyl_CoA_acyltransferase"/>
</dbReference>
<protein>
    <submittedName>
        <fullName evidence="4">GNAT family N-acetyltransferase</fullName>
        <ecNumber evidence="4">2.3.1.-</ecNumber>
    </submittedName>
</protein>
<comment type="caution">
    <text evidence="4">The sequence shown here is derived from an EMBL/GenBank/DDBJ whole genome shotgun (WGS) entry which is preliminary data.</text>
</comment>
<dbReference type="EC" id="2.3.1.-" evidence="4"/>
<dbReference type="SUPFAM" id="SSF55729">
    <property type="entry name" value="Acyl-CoA N-acyltransferases (Nat)"/>
    <property type="match status" value="1"/>
</dbReference>
<evidence type="ECO:0000256" key="1">
    <source>
        <dbReference type="ARBA" id="ARBA00022679"/>
    </source>
</evidence>
<evidence type="ECO:0000259" key="3">
    <source>
        <dbReference type="PROSITE" id="PS51186"/>
    </source>
</evidence>
<dbReference type="PROSITE" id="PS51186">
    <property type="entry name" value="GNAT"/>
    <property type="match status" value="1"/>
</dbReference>
<name>A0ABW5QAP1_9BACI</name>